<dbReference type="InterPro" id="IPR036873">
    <property type="entry name" value="Rhodanese-like_dom_sf"/>
</dbReference>
<dbReference type="InterPro" id="IPR001307">
    <property type="entry name" value="Thiosulphate_STrfase_CS"/>
</dbReference>
<dbReference type="PANTHER" id="PTHR11364:SF27">
    <property type="entry name" value="SULFURTRANSFERASE"/>
    <property type="match status" value="1"/>
</dbReference>
<accession>A0ABW4NEV2</accession>
<feature type="domain" description="Rhodanese" evidence="3">
    <location>
        <begin position="141"/>
        <end position="249"/>
    </location>
</feature>
<evidence type="ECO:0000313" key="4">
    <source>
        <dbReference type="EMBL" id="MFD1788361.1"/>
    </source>
</evidence>
<dbReference type="Pfam" id="PF00581">
    <property type="entry name" value="Rhodanese"/>
    <property type="match status" value="2"/>
</dbReference>
<evidence type="ECO:0000256" key="2">
    <source>
        <dbReference type="ARBA" id="ARBA00022737"/>
    </source>
</evidence>
<dbReference type="PANTHER" id="PTHR11364">
    <property type="entry name" value="THIOSULFATE SULFERTANSFERASE"/>
    <property type="match status" value="1"/>
</dbReference>
<evidence type="ECO:0000259" key="3">
    <source>
        <dbReference type="PROSITE" id="PS50206"/>
    </source>
</evidence>
<protein>
    <submittedName>
        <fullName evidence="4">Sulfurtransferase</fullName>
        <ecNumber evidence="4">2.8.1.-</ecNumber>
    </submittedName>
</protein>
<dbReference type="SMART" id="SM00450">
    <property type="entry name" value="RHOD"/>
    <property type="match status" value="2"/>
</dbReference>
<keyword evidence="2" id="KW-0677">Repeat</keyword>
<gene>
    <name evidence="4" type="ORF">ACFSC3_12340</name>
</gene>
<sequence length="252" mass="26466">MIGSLVSTAQLADLSGVRIVDASWFLPEHGRDARAEYRAGHIPGALFLDLSTAKPGAVAIDPHAAYVVYDDSPLKTAARGWWLLKSSGAKSVAILDGGLAKWRAEGRSLEAGEGSTFGATKVARVVDSLRDKDDVRATTDQIVDARSPARFAGEEPEPRPGVVPGHIPGARNVHYATMYEADGTWKHGDALAAAFTAAGVDLDRPITTTCGSGVTACSLVFGLHLLGRDAALYGGSWADWGSDPTTPKESGR</sequence>
<dbReference type="Proteomes" id="UP001597283">
    <property type="component" value="Unassembled WGS sequence"/>
</dbReference>
<reference evidence="5" key="1">
    <citation type="journal article" date="2019" name="Int. J. Syst. Evol. Microbiol.">
        <title>The Global Catalogue of Microorganisms (GCM) 10K type strain sequencing project: providing services to taxonomists for standard genome sequencing and annotation.</title>
        <authorList>
            <consortium name="The Broad Institute Genomics Platform"/>
            <consortium name="The Broad Institute Genome Sequencing Center for Infectious Disease"/>
            <person name="Wu L."/>
            <person name="Ma J."/>
        </authorList>
    </citation>
    <scope>NUCLEOTIDE SEQUENCE [LARGE SCALE GENOMIC DNA]</scope>
    <source>
        <strain evidence="5">Q85</strain>
    </source>
</reference>
<dbReference type="PROSITE" id="PS50206">
    <property type="entry name" value="RHODANESE_3"/>
    <property type="match status" value="2"/>
</dbReference>
<dbReference type="SUPFAM" id="SSF52821">
    <property type="entry name" value="Rhodanese/Cell cycle control phosphatase"/>
    <property type="match status" value="2"/>
</dbReference>
<dbReference type="PROSITE" id="PS00380">
    <property type="entry name" value="RHODANESE_1"/>
    <property type="match status" value="1"/>
</dbReference>
<keyword evidence="5" id="KW-1185">Reference proteome</keyword>
<dbReference type="CDD" id="cd01448">
    <property type="entry name" value="TST_Repeat_1"/>
    <property type="match status" value="1"/>
</dbReference>
<dbReference type="InterPro" id="IPR001763">
    <property type="entry name" value="Rhodanese-like_dom"/>
</dbReference>
<dbReference type="RefSeq" id="WP_380940746.1">
    <property type="nucleotide sequence ID" value="NZ_JBHUFC010000003.1"/>
</dbReference>
<evidence type="ECO:0000256" key="1">
    <source>
        <dbReference type="ARBA" id="ARBA00022679"/>
    </source>
</evidence>
<comment type="caution">
    <text evidence="4">The sequence shown here is derived from an EMBL/GenBank/DDBJ whole genome shotgun (WGS) entry which is preliminary data.</text>
</comment>
<dbReference type="InterPro" id="IPR045078">
    <property type="entry name" value="TST/MPST-like"/>
</dbReference>
<dbReference type="CDD" id="cd01449">
    <property type="entry name" value="TST_Repeat_2"/>
    <property type="match status" value="1"/>
</dbReference>
<dbReference type="Gene3D" id="3.40.250.10">
    <property type="entry name" value="Rhodanese-like domain"/>
    <property type="match status" value="3"/>
</dbReference>
<name>A0ABW4NEV2_9SPHN</name>
<keyword evidence="1 4" id="KW-0808">Transferase</keyword>
<dbReference type="GO" id="GO:0016740">
    <property type="term" value="F:transferase activity"/>
    <property type="evidence" value="ECO:0007669"/>
    <property type="project" value="UniProtKB-KW"/>
</dbReference>
<proteinExistence type="predicted"/>
<feature type="domain" description="Rhodanese" evidence="3">
    <location>
        <begin position="13"/>
        <end position="111"/>
    </location>
</feature>
<dbReference type="EMBL" id="JBHUFC010000003">
    <property type="protein sequence ID" value="MFD1788361.1"/>
    <property type="molecule type" value="Genomic_DNA"/>
</dbReference>
<organism evidence="4 5">
    <name type="scientific">Sphingomonas floccifaciens</name>
    <dbReference type="NCBI Taxonomy" id="1844115"/>
    <lineage>
        <taxon>Bacteria</taxon>
        <taxon>Pseudomonadati</taxon>
        <taxon>Pseudomonadota</taxon>
        <taxon>Alphaproteobacteria</taxon>
        <taxon>Sphingomonadales</taxon>
        <taxon>Sphingomonadaceae</taxon>
        <taxon>Sphingomonas</taxon>
    </lineage>
</organism>
<dbReference type="EC" id="2.8.1.-" evidence="4"/>
<evidence type="ECO:0000313" key="5">
    <source>
        <dbReference type="Proteomes" id="UP001597283"/>
    </source>
</evidence>